<evidence type="ECO:0000313" key="2">
    <source>
        <dbReference type="Proteomes" id="UP001372338"/>
    </source>
</evidence>
<organism evidence="1 2">
    <name type="scientific">Crotalaria pallida</name>
    <name type="common">Smooth rattlebox</name>
    <name type="synonym">Crotalaria striata</name>
    <dbReference type="NCBI Taxonomy" id="3830"/>
    <lineage>
        <taxon>Eukaryota</taxon>
        <taxon>Viridiplantae</taxon>
        <taxon>Streptophyta</taxon>
        <taxon>Embryophyta</taxon>
        <taxon>Tracheophyta</taxon>
        <taxon>Spermatophyta</taxon>
        <taxon>Magnoliopsida</taxon>
        <taxon>eudicotyledons</taxon>
        <taxon>Gunneridae</taxon>
        <taxon>Pentapetalae</taxon>
        <taxon>rosids</taxon>
        <taxon>fabids</taxon>
        <taxon>Fabales</taxon>
        <taxon>Fabaceae</taxon>
        <taxon>Papilionoideae</taxon>
        <taxon>50 kb inversion clade</taxon>
        <taxon>genistoids sensu lato</taxon>
        <taxon>core genistoids</taxon>
        <taxon>Crotalarieae</taxon>
        <taxon>Crotalaria</taxon>
    </lineage>
</organism>
<name>A0AAN9F4C4_CROPI</name>
<sequence length="128" mass="15289">MRECNSTLDNLEIPRYNKAERNKIICKSKEKEEAHLYNFTIEVAIEVDMYEYDDIVLSGVFDHLMNRSFLIQEETPFILFKEHIAEEFGIPVMCQRFWKRQFYKSRPLLSPLTPEEETRTVSTSRNAF</sequence>
<proteinExistence type="predicted"/>
<reference evidence="1 2" key="1">
    <citation type="submission" date="2024-01" db="EMBL/GenBank/DDBJ databases">
        <title>The genomes of 5 underutilized Papilionoideae crops provide insights into root nodulation and disease resistanc.</title>
        <authorList>
            <person name="Yuan L."/>
        </authorList>
    </citation>
    <scope>NUCLEOTIDE SEQUENCE [LARGE SCALE GENOMIC DNA]</scope>
    <source>
        <strain evidence="1">ZHUSHIDOU_FW_LH</strain>
        <tissue evidence="1">Leaf</tissue>
    </source>
</reference>
<evidence type="ECO:0000313" key="1">
    <source>
        <dbReference type="EMBL" id="KAK7268626.1"/>
    </source>
</evidence>
<accession>A0AAN9F4C4</accession>
<dbReference type="AlphaFoldDB" id="A0AAN9F4C4"/>
<protein>
    <submittedName>
        <fullName evidence="1">Uncharacterized protein</fullName>
    </submittedName>
</protein>
<gene>
    <name evidence="1" type="ORF">RIF29_21328</name>
</gene>
<dbReference type="Proteomes" id="UP001372338">
    <property type="component" value="Unassembled WGS sequence"/>
</dbReference>
<keyword evidence="2" id="KW-1185">Reference proteome</keyword>
<comment type="caution">
    <text evidence="1">The sequence shown here is derived from an EMBL/GenBank/DDBJ whole genome shotgun (WGS) entry which is preliminary data.</text>
</comment>
<dbReference type="EMBL" id="JAYWIO010000004">
    <property type="protein sequence ID" value="KAK7268626.1"/>
    <property type="molecule type" value="Genomic_DNA"/>
</dbReference>